<gene>
    <name evidence="1" type="ORF">Tco_1069811</name>
</gene>
<evidence type="ECO:0000313" key="2">
    <source>
        <dbReference type="Proteomes" id="UP001151760"/>
    </source>
</evidence>
<name>A0ABQ5HKZ7_9ASTR</name>
<organism evidence="1 2">
    <name type="scientific">Tanacetum coccineum</name>
    <dbReference type="NCBI Taxonomy" id="301880"/>
    <lineage>
        <taxon>Eukaryota</taxon>
        <taxon>Viridiplantae</taxon>
        <taxon>Streptophyta</taxon>
        <taxon>Embryophyta</taxon>
        <taxon>Tracheophyta</taxon>
        <taxon>Spermatophyta</taxon>
        <taxon>Magnoliopsida</taxon>
        <taxon>eudicotyledons</taxon>
        <taxon>Gunneridae</taxon>
        <taxon>Pentapetalae</taxon>
        <taxon>asterids</taxon>
        <taxon>campanulids</taxon>
        <taxon>Asterales</taxon>
        <taxon>Asteraceae</taxon>
        <taxon>Asteroideae</taxon>
        <taxon>Anthemideae</taxon>
        <taxon>Anthemidinae</taxon>
        <taxon>Tanacetum</taxon>
    </lineage>
</organism>
<dbReference type="EMBL" id="BQNB010019698">
    <property type="protein sequence ID" value="GJT88094.1"/>
    <property type="molecule type" value="Genomic_DNA"/>
</dbReference>
<reference evidence="1" key="1">
    <citation type="journal article" date="2022" name="Int. J. Mol. Sci.">
        <title>Draft Genome of Tanacetum Coccineum: Genomic Comparison of Closely Related Tanacetum-Family Plants.</title>
        <authorList>
            <person name="Yamashiro T."/>
            <person name="Shiraishi A."/>
            <person name="Nakayama K."/>
            <person name="Satake H."/>
        </authorList>
    </citation>
    <scope>NUCLEOTIDE SEQUENCE</scope>
</reference>
<accession>A0ABQ5HKZ7</accession>
<protein>
    <submittedName>
        <fullName evidence="1">Uncharacterized protein</fullName>
    </submittedName>
</protein>
<proteinExistence type="predicted"/>
<sequence length="145" mass="16386">MSMFSSTIKIYVMSACLCGYPCADKMADENVPAPANTRSDDQILLFAAWVPIGKSNYIFDLQKKQKNPIFHISVASVHSLPQPRFQLSTFNNFGTRLHMRQRMELTVFSWMKPDSQDSGEEFVQAIQTFLTDTANLGSPTKKGRK</sequence>
<evidence type="ECO:0000313" key="1">
    <source>
        <dbReference type="EMBL" id="GJT88094.1"/>
    </source>
</evidence>
<reference evidence="1" key="2">
    <citation type="submission" date="2022-01" db="EMBL/GenBank/DDBJ databases">
        <authorList>
            <person name="Yamashiro T."/>
            <person name="Shiraishi A."/>
            <person name="Satake H."/>
            <person name="Nakayama K."/>
        </authorList>
    </citation>
    <scope>NUCLEOTIDE SEQUENCE</scope>
</reference>
<comment type="caution">
    <text evidence="1">The sequence shown here is derived from an EMBL/GenBank/DDBJ whole genome shotgun (WGS) entry which is preliminary data.</text>
</comment>
<dbReference type="Proteomes" id="UP001151760">
    <property type="component" value="Unassembled WGS sequence"/>
</dbReference>
<keyword evidence="2" id="KW-1185">Reference proteome</keyword>